<comment type="subcellular location">
    <subcellularLocation>
        <location evidence="1 11">Cell membrane</location>
        <topology evidence="1 11">Multi-pass membrane protein</topology>
    </subcellularLocation>
</comment>
<evidence type="ECO:0000256" key="11">
    <source>
        <dbReference type="RuleBase" id="RU365087"/>
    </source>
</evidence>
<feature type="region of interest" description="Disordered" evidence="12">
    <location>
        <begin position="113"/>
        <end position="137"/>
    </location>
</feature>
<evidence type="ECO:0000313" key="13">
    <source>
        <dbReference type="EMBL" id="AMJ98342.1"/>
    </source>
</evidence>
<evidence type="ECO:0000256" key="9">
    <source>
        <dbReference type="ARBA" id="ARBA00023010"/>
    </source>
</evidence>
<evidence type="ECO:0000256" key="6">
    <source>
        <dbReference type="ARBA" id="ARBA00022692"/>
    </source>
</evidence>
<dbReference type="OrthoDB" id="9813947at2"/>
<feature type="compositionally biased region" description="Basic and acidic residues" evidence="12">
    <location>
        <begin position="126"/>
        <end position="137"/>
    </location>
</feature>
<keyword evidence="5 11" id="KW-1003">Cell membrane</keyword>
<evidence type="ECO:0000256" key="8">
    <source>
        <dbReference type="ARBA" id="ARBA00022989"/>
    </source>
</evidence>
<dbReference type="InterPro" id="IPR004692">
    <property type="entry name" value="SecG"/>
</dbReference>
<keyword evidence="10 11" id="KW-0472">Membrane</keyword>
<dbReference type="GO" id="GO:0043952">
    <property type="term" value="P:protein transport by the Sec complex"/>
    <property type="evidence" value="ECO:0007669"/>
    <property type="project" value="TreeGrafter"/>
</dbReference>
<keyword evidence="7 11" id="KW-0653">Protein transport</keyword>
<keyword evidence="9 11" id="KW-0811">Translocation</keyword>
<dbReference type="GO" id="GO:0065002">
    <property type="term" value="P:intracellular protein transmembrane transport"/>
    <property type="evidence" value="ECO:0007669"/>
    <property type="project" value="TreeGrafter"/>
</dbReference>
<dbReference type="Proteomes" id="UP000063991">
    <property type="component" value="Chromosome"/>
</dbReference>
<proteinExistence type="inferred from homology"/>
<keyword evidence="8 11" id="KW-1133">Transmembrane helix</keyword>
<dbReference type="NCBIfam" id="TIGR00810">
    <property type="entry name" value="secG"/>
    <property type="match status" value="1"/>
</dbReference>
<feature type="transmembrane region" description="Helical" evidence="11">
    <location>
        <begin position="52"/>
        <end position="71"/>
    </location>
</feature>
<dbReference type="EMBL" id="CP014323">
    <property type="protein sequence ID" value="AMJ98342.1"/>
    <property type="molecule type" value="Genomic_DNA"/>
</dbReference>
<evidence type="ECO:0000256" key="1">
    <source>
        <dbReference type="ARBA" id="ARBA00004651"/>
    </source>
</evidence>
<evidence type="ECO:0000313" key="14">
    <source>
        <dbReference type="Proteomes" id="UP000063991"/>
    </source>
</evidence>
<evidence type="ECO:0000256" key="10">
    <source>
        <dbReference type="ARBA" id="ARBA00023136"/>
    </source>
</evidence>
<reference evidence="13 14" key="1">
    <citation type="submission" date="2015-12" db="EMBL/GenBank/DDBJ databases">
        <authorList>
            <person name="Shamseldin A."/>
            <person name="Moawad H."/>
            <person name="Abd El-Rahim W.M."/>
            <person name="Sadowsky M.J."/>
        </authorList>
    </citation>
    <scope>NUCLEOTIDE SEQUENCE [LARGE SCALE GENOMIC DNA]</scope>
    <source>
        <strain evidence="13 14">D7</strain>
    </source>
</reference>
<evidence type="ECO:0000256" key="4">
    <source>
        <dbReference type="ARBA" id="ARBA00022448"/>
    </source>
</evidence>
<evidence type="ECO:0000256" key="2">
    <source>
        <dbReference type="ARBA" id="ARBA00008445"/>
    </source>
</evidence>
<accession>A0A126PZD4</accession>
<dbReference type="GO" id="GO:0015450">
    <property type="term" value="F:protein-transporting ATPase activity"/>
    <property type="evidence" value="ECO:0007669"/>
    <property type="project" value="UniProtKB-UniRule"/>
</dbReference>
<dbReference type="AlphaFoldDB" id="A0A126PZD4"/>
<dbReference type="PANTHER" id="PTHR34182:SF1">
    <property type="entry name" value="PROTEIN-EXPORT MEMBRANE PROTEIN SECG"/>
    <property type="match status" value="1"/>
</dbReference>
<keyword evidence="4 11" id="KW-0813">Transport</keyword>
<dbReference type="Pfam" id="PF03840">
    <property type="entry name" value="SecG"/>
    <property type="match status" value="1"/>
</dbReference>
<name>A0A126PZD4_ALTMA</name>
<organism evidence="13 14">
    <name type="scientific">Alteromonas macleodii</name>
    <name type="common">Pseudoalteromonas macleodii</name>
    <dbReference type="NCBI Taxonomy" id="28108"/>
    <lineage>
        <taxon>Bacteria</taxon>
        <taxon>Pseudomonadati</taxon>
        <taxon>Pseudomonadota</taxon>
        <taxon>Gammaproteobacteria</taxon>
        <taxon>Alteromonadales</taxon>
        <taxon>Alteromonadaceae</taxon>
        <taxon>Alteromonas/Salinimonas group</taxon>
        <taxon>Alteromonas</taxon>
    </lineage>
</organism>
<comment type="function">
    <text evidence="11">Involved in protein export. Participates in an early event of protein translocation.</text>
</comment>
<comment type="caution">
    <text evidence="11">Lacks conserved residue(s) required for the propagation of feature annotation.</text>
</comment>
<evidence type="ECO:0000256" key="7">
    <source>
        <dbReference type="ARBA" id="ARBA00022927"/>
    </source>
</evidence>
<dbReference type="GO" id="GO:0009306">
    <property type="term" value="P:protein secretion"/>
    <property type="evidence" value="ECO:0007669"/>
    <property type="project" value="UniProtKB-UniRule"/>
</dbReference>
<sequence length="137" mass="14298">MIYEVLLVAYLIVALLLIGFVLIQQGKGADMGASFGSGGSNTVFGSSGSGNFMTRTTAILAGLFFLISLSLGAMTANRESAEDEWNNLEVPATVEEPVELPADQDVPVIEDAAQSDVPVVESDVTDVPKSDDAEGSN</sequence>
<protein>
    <recommendedName>
        <fullName evidence="3 11">Protein-export membrane protein SecG</fullName>
    </recommendedName>
</protein>
<comment type="similarity">
    <text evidence="2 11">Belongs to the SecG family.</text>
</comment>
<dbReference type="PANTHER" id="PTHR34182">
    <property type="entry name" value="PROTEIN-EXPORT MEMBRANE PROTEIN SECG"/>
    <property type="match status" value="1"/>
</dbReference>
<evidence type="ECO:0000256" key="12">
    <source>
        <dbReference type="SAM" id="MobiDB-lite"/>
    </source>
</evidence>
<evidence type="ECO:0000256" key="3">
    <source>
        <dbReference type="ARBA" id="ARBA00017876"/>
    </source>
</evidence>
<evidence type="ECO:0000256" key="5">
    <source>
        <dbReference type="ARBA" id="ARBA00022475"/>
    </source>
</evidence>
<dbReference type="GO" id="GO:0005886">
    <property type="term" value="C:plasma membrane"/>
    <property type="evidence" value="ECO:0007669"/>
    <property type="project" value="UniProtKB-SubCell"/>
</dbReference>
<gene>
    <name evidence="13" type="ORF">AVL55_09305</name>
</gene>
<dbReference type="RefSeq" id="WP_039229428.1">
    <property type="nucleotide sequence ID" value="NZ_CP014323.1"/>
</dbReference>
<dbReference type="PRINTS" id="PR01651">
    <property type="entry name" value="SECGEXPORT"/>
</dbReference>
<keyword evidence="6 11" id="KW-0812">Transmembrane</keyword>